<sequence>WTYAFLGTKSDEEDALKISLIDHKGQPACDYSPNSHLFNSFNPVNLYHRNTFP</sequence>
<dbReference type="EMBL" id="HACG01049343">
    <property type="protein sequence ID" value="CEK96208.1"/>
    <property type="molecule type" value="Transcribed_RNA"/>
</dbReference>
<accession>A0A0B7BT90</accession>
<feature type="non-terminal residue" evidence="1">
    <location>
        <position position="1"/>
    </location>
</feature>
<evidence type="ECO:0000313" key="1">
    <source>
        <dbReference type="EMBL" id="CEK96208.1"/>
    </source>
</evidence>
<gene>
    <name evidence="1" type="primary">ORF211008</name>
</gene>
<organism evidence="1">
    <name type="scientific">Arion vulgaris</name>
    <dbReference type="NCBI Taxonomy" id="1028688"/>
    <lineage>
        <taxon>Eukaryota</taxon>
        <taxon>Metazoa</taxon>
        <taxon>Spiralia</taxon>
        <taxon>Lophotrochozoa</taxon>
        <taxon>Mollusca</taxon>
        <taxon>Gastropoda</taxon>
        <taxon>Heterobranchia</taxon>
        <taxon>Euthyneura</taxon>
        <taxon>Panpulmonata</taxon>
        <taxon>Eupulmonata</taxon>
        <taxon>Stylommatophora</taxon>
        <taxon>Helicina</taxon>
        <taxon>Arionoidea</taxon>
        <taxon>Arionidae</taxon>
        <taxon>Arion</taxon>
    </lineage>
</organism>
<proteinExistence type="predicted"/>
<dbReference type="AlphaFoldDB" id="A0A0B7BT90"/>
<protein>
    <submittedName>
        <fullName evidence="1">Uncharacterized protein</fullName>
    </submittedName>
</protein>
<name>A0A0B7BT90_9EUPU</name>
<reference evidence="1" key="1">
    <citation type="submission" date="2014-12" db="EMBL/GenBank/DDBJ databases">
        <title>Insight into the proteome of Arion vulgaris.</title>
        <authorList>
            <person name="Aradska J."/>
            <person name="Bulat T."/>
            <person name="Smidak R."/>
            <person name="Sarate P."/>
            <person name="Gangsoo J."/>
            <person name="Sialana F."/>
            <person name="Bilban M."/>
            <person name="Lubec G."/>
        </authorList>
    </citation>
    <scope>NUCLEOTIDE SEQUENCE</scope>
    <source>
        <tissue evidence="1">Skin</tissue>
    </source>
</reference>